<dbReference type="STRING" id="405436.SAMN05444365_111131"/>
<feature type="compositionally biased region" description="Pro residues" evidence="2">
    <location>
        <begin position="20"/>
        <end position="34"/>
    </location>
</feature>
<gene>
    <name evidence="5" type="ORF">SAMN05444365_111131</name>
</gene>
<dbReference type="RefSeq" id="WP_091561291.1">
    <property type="nucleotide sequence ID" value="NZ_FNPH01000011.1"/>
</dbReference>
<evidence type="ECO:0000313" key="5">
    <source>
        <dbReference type="EMBL" id="SDZ36935.1"/>
    </source>
</evidence>
<feature type="transmembrane region" description="Helical" evidence="3">
    <location>
        <begin position="85"/>
        <end position="110"/>
    </location>
</feature>
<evidence type="ECO:0000256" key="3">
    <source>
        <dbReference type="SAM" id="Phobius"/>
    </source>
</evidence>
<dbReference type="Gene3D" id="2.60.40.1240">
    <property type="match status" value="1"/>
</dbReference>
<feature type="compositionally biased region" description="Pro residues" evidence="2">
    <location>
        <begin position="54"/>
        <end position="77"/>
    </location>
</feature>
<keyword evidence="3" id="KW-0812">Transmembrane</keyword>
<name>A0A1H3SH67_9ACTN</name>
<dbReference type="InterPro" id="IPR029051">
    <property type="entry name" value="DUF4352"/>
</dbReference>
<accession>A0A1H3SH67</accession>
<sequence length="256" mass="27314">MTTPDPTGNDPNRPRDEPAPEPPSRPVSPAPPSVPDWSTPDTPTTAPRIGGNGAPPPYSGAGPPPYTGPVPPYPPPPPPGRNGRLALILGIVAALLLCCCAAATITALTWGRRVYDQMRDQNQRVVGLNDPARDGQLEFRVRQVHCGIGRIGDQYVNQTAVGQFCLVELTVRNLGSRPAQFNEALQTAYAPGNRQFRTDPGAGVLANADQQVFLDELNPGREVTGAMVYDIPPDAQIVKLELHSTPRSKGVLVRTG</sequence>
<evidence type="ECO:0000256" key="1">
    <source>
        <dbReference type="ARBA" id="ARBA00022729"/>
    </source>
</evidence>
<reference evidence="6" key="1">
    <citation type="submission" date="2016-10" db="EMBL/GenBank/DDBJ databases">
        <authorList>
            <person name="Varghese N."/>
            <person name="Submissions S."/>
        </authorList>
    </citation>
    <scope>NUCLEOTIDE SEQUENCE [LARGE SCALE GENOMIC DNA]</scope>
    <source>
        <strain evidence="6">DSM 45245</strain>
    </source>
</reference>
<evidence type="ECO:0000256" key="2">
    <source>
        <dbReference type="SAM" id="MobiDB-lite"/>
    </source>
</evidence>
<dbReference type="EMBL" id="FNPH01000011">
    <property type="protein sequence ID" value="SDZ36935.1"/>
    <property type="molecule type" value="Genomic_DNA"/>
</dbReference>
<dbReference type="AlphaFoldDB" id="A0A1H3SH67"/>
<evidence type="ECO:0000313" key="6">
    <source>
        <dbReference type="Proteomes" id="UP000242415"/>
    </source>
</evidence>
<dbReference type="InterPro" id="IPR029050">
    <property type="entry name" value="Immunoprotect_excell_Ig-like"/>
</dbReference>
<dbReference type="Pfam" id="PF11611">
    <property type="entry name" value="DUF4352"/>
    <property type="match status" value="1"/>
</dbReference>
<keyword evidence="3" id="KW-0472">Membrane</keyword>
<keyword evidence="6" id="KW-1185">Reference proteome</keyword>
<feature type="region of interest" description="Disordered" evidence="2">
    <location>
        <begin position="1"/>
        <end position="77"/>
    </location>
</feature>
<keyword evidence="3" id="KW-1133">Transmembrane helix</keyword>
<feature type="domain" description="DUF4352" evidence="4">
    <location>
        <begin position="127"/>
        <end position="246"/>
    </location>
</feature>
<dbReference type="OrthoDB" id="3430849at2"/>
<protein>
    <recommendedName>
        <fullName evidence="4">DUF4352 domain-containing protein</fullName>
    </recommendedName>
</protein>
<proteinExistence type="predicted"/>
<keyword evidence="1" id="KW-0732">Signal</keyword>
<organism evidence="5 6">
    <name type="scientific">Micromonospora pattaloongensis</name>
    <dbReference type="NCBI Taxonomy" id="405436"/>
    <lineage>
        <taxon>Bacteria</taxon>
        <taxon>Bacillati</taxon>
        <taxon>Actinomycetota</taxon>
        <taxon>Actinomycetes</taxon>
        <taxon>Micromonosporales</taxon>
        <taxon>Micromonosporaceae</taxon>
        <taxon>Micromonospora</taxon>
    </lineage>
</organism>
<evidence type="ECO:0000259" key="4">
    <source>
        <dbReference type="Pfam" id="PF11611"/>
    </source>
</evidence>
<dbReference type="Proteomes" id="UP000242415">
    <property type="component" value="Unassembled WGS sequence"/>
</dbReference>